<evidence type="ECO:0000313" key="3">
    <source>
        <dbReference type="Proteomes" id="UP001142810"/>
    </source>
</evidence>
<gene>
    <name evidence="2" type="ORF">OPS25_04375</name>
</gene>
<dbReference type="RefSeq" id="WP_265616436.1">
    <property type="nucleotide sequence ID" value="NZ_JAPFRD010000005.1"/>
</dbReference>
<accession>A0ABT3P4P6</accession>
<protein>
    <submittedName>
        <fullName evidence="2">DUF4136 domain-containing protein</fullName>
    </submittedName>
</protein>
<dbReference type="Pfam" id="PF13590">
    <property type="entry name" value="DUF4136"/>
    <property type="match status" value="1"/>
</dbReference>
<dbReference type="InterPro" id="IPR025411">
    <property type="entry name" value="DUF4136"/>
</dbReference>
<sequence>MPKTNLFSRDIGALLLVVLVSDLMVGCASNKPQINMVEEETFATIETFYVEPPLNWGNVPVENHIMSTITAVMQNKGLTPVRKESADIEISFFPSTALKESGNSMSIGLGTGVFGRSSGISLGSIFSVPVGDQVTQYQNLQIDIIKGGEFIYSAVGSAKLESQDSITIQKELSELVHGLLKSYPEEPSIP</sequence>
<reference evidence="2" key="1">
    <citation type="submission" date="2022-11" db="EMBL/GenBank/DDBJ databases">
        <title>Alteromonas sp. nov., isolated from sea water of the Qingdao.</title>
        <authorList>
            <person name="Wang Q."/>
        </authorList>
    </citation>
    <scope>NUCLEOTIDE SEQUENCE</scope>
    <source>
        <strain evidence="2">ASW11-7</strain>
    </source>
</reference>
<proteinExistence type="predicted"/>
<feature type="domain" description="DUF4136" evidence="1">
    <location>
        <begin position="40"/>
        <end position="184"/>
    </location>
</feature>
<evidence type="ECO:0000259" key="1">
    <source>
        <dbReference type="Pfam" id="PF13590"/>
    </source>
</evidence>
<name>A0ABT3P4P6_9ALTE</name>
<evidence type="ECO:0000313" key="2">
    <source>
        <dbReference type="EMBL" id="MCW8107739.1"/>
    </source>
</evidence>
<organism evidence="2 3">
    <name type="scientific">Alteromonas aquimaris</name>
    <dbReference type="NCBI Taxonomy" id="2998417"/>
    <lineage>
        <taxon>Bacteria</taxon>
        <taxon>Pseudomonadati</taxon>
        <taxon>Pseudomonadota</taxon>
        <taxon>Gammaproteobacteria</taxon>
        <taxon>Alteromonadales</taxon>
        <taxon>Alteromonadaceae</taxon>
        <taxon>Alteromonas/Salinimonas group</taxon>
        <taxon>Alteromonas</taxon>
    </lineage>
</organism>
<dbReference type="Proteomes" id="UP001142810">
    <property type="component" value="Unassembled WGS sequence"/>
</dbReference>
<dbReference type="EMBL" id="JAPFRD010000005">
    <property type="protein sequence ID" value="MCW8107739.1"/>
    <property type="molecule type" value="Genomic_DNA"/>
</dbReference>
<keyword evidence="3" id="KW-1185">Reference proteome</keyword>
<comment type="caution">
    <text evidence="2">The sequence shown here is derived from an EMBL/GenBank/DDBJ whole genome shotgun (WGS) entry which is preliminary data.</text>
</comment>